<dbReference type="Gene3D" id="1.10.1660.10">
    <property type="match status" value="1"/>
</dbReference>
<dbReference type="SMART" id="SM00422">
    <property type="entry name" value="HTH_MERR"/>
    <property type="match status" value="1"/>
</dbReference>
<dbReference type="InterPro" id="IPR047057">
    <property type="entry name" value="MerR_fam"/>
</dbReference>
<accession>A0ABV5M6D9</accession>
<dbReference type="EMBL" id="JBHMCA010000026">
    <property type="protein sequence ID" value="MFB9444419.1"/>
    <property type="molecule type" value="Genomic_DNA"/>
</dbReference>
<evidence type="ECO:0000259" key="2">
    <source>
        <dbReference type="PROSITE" id="PS50937"/>
    </source>
</evidence>
<proteinExistence type="predicted"/>
<dbReference type="Pfam" id="PF13411">
    <property type="entry name" value="MerR_1"/>
    <property type="match status" value="1"/>
</dbReference>
<dbReference type="RefSeq" id="WP_223101492.1">
    <property type="nucleotide sequence ID" value="NZ_CP061913.1"/>
</dbReference>
<dbReference type="PROSITE" id="PS50937">
    <property type="entry name" value="HTH_MERR_2"/>
    <property type="match status" value="1"/>
</dbReference>
<dbReference type="PANTHER" id="PTHR30204">
    <property type="entry name" value="REDOX-CYCLING DRUG-SENSING TRANSCRIPTIONAL ACTIVATOR SOXR"/>
    <property type="match status" value="1"/>
</dbReference>
<dbReference type="PRINTS" id="PR00040">
    <property type="entry name" value="HTHMERR"/>
</dbReference>
<name>A0ABV5M6D9_9ACTN</name>
<dbReference type="Proteomes" id="UP001589608">
    <property type="component" value="Unassembled WGS sequence"/>
</dbReference>
<dbReference type="InterPro" id="IPR000551">
    <property type="entry name" value="MerR-type_HTH_dom"/>
</dbReference>
<dbReference type="InterPro" id="IPR009061">
    <property type="entry name" value="DNA-bd_dom_put_sf"/>
</dbReference>
<reference evidence="3 4" key="1">
    <citation type="submission" date="2024-09" db="EMBL/GenBank/DDBJ databases">
        <authorList>
            <person name="Sun Q."/>
            <person name="Mori K."/>
        </authorList>
    </citation>
    <scope>NUCLEOTIDE SEQUENCE [LARGE SCALE GENOMIC DNA]</scope>
    <source>
        <strain evidence="3 4">JCM 3307</strain>
    </source>
</reference>
<feature type="domain" description="HTH merR-type" evidence="2">
    <location>
        <begin position="1"/>
        <end position="70"/>
    </location>
</feature>
<sequence>MITIGQLAAYAGVTIKAVRHYHERGLLEEPERDASGYRRYGAEHAIALVKIRTLAEAGVPLARIQELLAADPEQLRQAIAEIDRSLERKQLELQRARERIGRLGSGDRLFVSAEVAGLLESLLELGVSERTVHMERDIWILLQSVEPGEARTWLADKLDSFADPKFRAIYVDYDAAFLWRPDDPRLPALAERTAAWLRRRPERPTTLDPAIAQLVSAAAGLNSPGWTRLTELTRQAATRQ</sequence>
<gene>
    <name evidence="3" type="ORF">ACFFTR_15175</name>
</gene>
<organism evidence="3 4">
    <name type="scientific">Dactylosporangium vinaceum</name>
    <dbReference type="NCBI Taxonomy" id="53362"/>
    <lineage>
        <taxon>Bacteria</taxon>
        <taxon>Bacillati</taxon>
        <taxon>Actinomycetota</taxon>
        <taxon>Actinomycetes</taxon>
        <taxon>Micromonosporales</taxon>
        <taxon>Micromonosporaceae</taxon>
        <taxon>Dactylosporangium</taxon>
    </lineage>
</organism>
<keyword evidence="1" id="KW-0238">DNA-binding</keyword>
<dbReference type="SUPFAM" id="SSF46955">
    <property type="entry name" value="Putative DNA-binding domain"/>
    <property type="match status" value="1"/>
</dbReference>
<evidence type="ECO:0000313" key="4">
    <source>
        <dbReference type="Proteomes" id="UP001589608"/>
    </source>
</evidence>
<comment type="caution">
    <text evidence="3">The sequence shown here is derived from an EMBL/GenBank/DDBJ whole genome shotgun (WGS) entry which is preliminary data.</text>
</comment>
<keyword evidence="4" id="KW-1185">Reference proteome</keyword>
<protein>
    <submittedName>
        <fullName evidence="3">MerR family transcriptional regulator</fullName>
    </submittedName>
</protein>
<evidence type="ECO:0000313" key="3">
    <source>
        <dbReference type="EMBL" id="MFB9444419.1"/>
    </source>
</evidence>
<dbReference type="CDD" id="cd00592">
    <property type="entry name" value="HTH_MerR-like"/>
    <property type="match status" value="1"/>
</dbReference>
<evidence type="ECO:0000256" key="1">
    <source>
        <dbReference type="ARBA" id="ARBA00023125"/>
    </source>
</evidence>
<dbReference type="PANTHER" id="PTHR30204:SF93">
    <property type="entry name" value="HTH MERR-TYPE DOMAIN-CONTAINING PROTEIN"/>
    <property type="match status" value="1"/>
</dbReference>